<comment type="caution">
    <text evidence="4">The sequence shown here is derived from an EMBL/GenBank/DDBJ whole genome shotgun (WGS) entry which is preliminary data.</text>
</comment>
<protein>
    <submittedName>
        <fullName evidence="4">Iron complex transport system substrate-binding protein</fullName>
    </submittedName>
</protein>
<dbReference type="PROSITE" id="PS50983">
    <property type="entry name" value="FE_B12_PBP"/>
    <property type="match status" value="1"/>
</dbReference>
<evidence type="ECO:0000313" key="3">
    <source>
        <dbReference type="EMBL" id="MBB4350473.1"/>
    </source>
</evidence>
<dbReference type="AlphaFoldDB" id="A0A7W6V1B5"/>
<name>A0A7W6V1B5_9HYPH</name>
<feature type="signal peptide" evidence="1">
    <location>
        <begin position="1"/>
        <end position="48"/>
    </location>
</feature>
<dbReference type="InterPro" id="IPR050902">
    <property type="entry name" value="ABC_Transporter_SBP"/>
</dbReference>
<feature type="domain" description="Fe/B12 periplasmic-binding" evidence="2">
    <location>
        <begin position="72"/>
        <end position="362"/>
    </location>
</feature>
<keyword evidence="1" id="KW-0732">Signal</keyword>
<dbReference type="InterPro" id="IPR002491">
    <property type="entry name" value="ABC_transptr_periplasmic_BD"/>
</dbReference>
<accession>A0A7W6V1B5</accession>
<feature type="chain" id="PRO_5033602231" evidence="1">
    <location>
        <begin position="49"/>
        <end position="362"/>
    </location>
</feature>
<gene>
    <name evidence="3" type="ORF">GGE33_004238</name>
    <name evidence="4" type="ORF">GGE35_003965</name>
</gene>
<sequence length="362" mass="38674">MPPAPPAIRPGGVFRHLIRHPKGQDMKYGLIAALVALPLRALTSTAFAAPTAYPLTIDNCGSNVVIEKAPQKAVGLGQNSTEILLMLGLADRMAGSAIWVSPVLPELAADNQQVHRIANSTPNFEAVVARDPDFIAAQFLTSVGPQGRVGTRQQFADLGVPSYVSPTDCAVTDNAVSDGSRKKMFSMDLLYQEIGELSRIFDVADRGEKLIANIKAREAAVRARVADKAKDVSLVYWFSSPEVAGDAWMAGKNGASGYITQVLGAKNIVSSEQEWPLVGWEAIAAENPTVIVIGTMDRRNQGADDPAVKKQFLTTDPVVSKLDAVEKGHIVEMDAQAMNPTVRTITGLETVAASLESFGLLK</sequence>
<organism evidence="4 6">
    <name type="scientific">Aliirhizobium cellulosilyticum</name>
    <dbReference type="NCBI Taxonomy" id="393664"/>
    <lineage>
        <taxon>Bacteria</taxon>
        <taxon>Pseudomonadati</taxon>
        <taxon>Pseudomonadota</taxon>
        <taxon>Alphaproteobacteria</taxon>
        <taxon>Hyphomicrobiales</taxon>
        <taxon>Rhizobiaceae</taxon>
        <taxon>Aliirhizobium</taxon>
    </lineage>
</organism>
<reference evidence="5 6" key="1">
    <citation type="submission" date="2020-08" db="EMBL/GenBank/DDBJ databases">
        <title>Genomic Encyclopedia of Type Strains, Phase IV (KMG-V): Genome sequencing to study the core and pangenomes of soil and plant-associated prokaryotes.</title>
        <authorList>
            <person name="Whitman W."/>
        </authorList>
    </citation>
    <scope>NUCLEOTIDE SEQUENCE [LARGE SCALE GENOMIC DNA]</scope>
    <source>
        <strain evidence="3 5">SEMIA 448</strain>
        <strain evidence="4 6">SEMIA 452</strain>
    </source>
</reference>
<evidence type="ECO:0000256" key="1">
    <source>
        <dbReference type="SAM" id="SignalP"/>
    </source>
</evidence>
<dbReference type="PANTHER" id="PTHR30535:SF7">
    <property type="entry name" value="IRON(III) DICITRATE-BINDING PROTEIN"/>
    <property type="match status" value="1"/>
</dbReference>
<dbReference type="SUPFAM" id="SSF53807">
    <property type="entry name" value="Helical backbone' metal receptor"/>
    <property type="match status" value="1"/>
</dbReference>
<dbReference type="EMBL" id="JACIHM010000006">
    <property type="protein sequence ID" value="MBB4448128.1"/>
    <property type="molecule type" value="Genomic_DNA"/>
</dbReference>
<evidence type="ECO:0000313" key="4">
    <source>
        <dbReference type="EMBL" id="MBB4448128.1"/>
    </source>
</evidence>
<dbReference type="Pfam" id="PF01497">
    <property type="entry name" value="Peripla_BP_2"/>
    <property type="match status" value="1"/>
</dbReference>
<evidence type="ECO:0000313" key="5">
    <source>
        <dbReference type="Proteomes" id="UP000520770"/>
    </source>
</evidence>
<dbReference type="Proteomes" id="UP000576087">
    <property type="component" value="Unassembled WGS sequence"/>
</dbReference>
<evidence type="ECO:0000313" key="6">
    <source>
        <dbReference type="Proteomes" id="UP000576087"/>
    </source>
</evidence>
<dbReference type="PANTHER" id="PTHR30535">
    <property type="entry name" value="VITAMIN B12-BINDING PROTEIN"/>
    <property type="match status" value="1"/>
</dbReference>
<dbReference type="Proteomes" id="UP000520770">
    <property type="component" value="Unassembled WGS sequence"/>
</dbReference>
<dbReference type="EMBL" id="JACIGW010000005">
    <property type="protein sequence ID" value="MBB4350473.1"/>
    <property type="molecule type" value="Genomic_DNA"/>
</dbReference>
<dbReference type="Gene3D" id="3.40.50.1980">
    <property type="entry name" value="Nitrogenase molybdenum iron protein domain"/>
    <property type="match status" value="2"/>
</dbReference>
<proteinExistence type="predicted"/>
<evidence type="ECO:0000259" key="2">
    <source>
        <dbReference type="PROSITE" id="PS50983"/>
    </source>
</evidence>